<evidence type="ECO:0000256" key="5">
    <source>
        <dbReference type="ARBA" id="ARBA00023125"/>
    </source>
</evidence>
<proteinExistence type="inferred from homology"/>
<dbReference type="InterPro" id="IPR037914">
    <property type="entry name" value="SpoVT-AbrB_sf"/>
</dbReference>
<feature type="domain" description="SpoVT-AbrB" evidence="7">
    <location>
        <begin position="90"/>
        <end position="133"/>
    </location>
</feature>
<dbReference type="PANTHER" id="PTHR34701">
    <property type="entry name" value="TRANSCRIPTIONAL REGULATOR MRAZ"/>
    <property type="match status" value="1"/>
</dbReference>
<evidence type="ECO:0000256" key="4">
    <source>
        <dbReference type="ARBA" id="ARBA00023015"/>
    </source>
</evidence>
<dbReference type="Gene3D" id="3.40.1550.20">
    <property type="entry name" value="Transcriptional regulator MraZ domain"/>
    <property type="match status" value="1"/>
</dbReference>
<keyword evidence="6" id="KW-0804">Transcription</keyword>
<dbReference type="Pfam" id="PF02381">
    <property type="entry name" value="MraZ"/>
    <property type="match status" value="2"/>
</dbReference>
<dbReference type="AlphaFoldDB" id="A0A383EM69"/>
<organism evidence="8">
    <name type="scientific">marine metagenome</name>
    <dbReference type="NCBI Taxonomy" id="408172"/>
    <lineage>
        <taxon>unclassified sequences</taxon>
        <taxon>metagenomes</taxon>
        <taxon>ecological metagenomes</taxon>
    </lineage>
</organism>
<dbReference type="InterPro" id="IPR038619">
    <property type="entry name" value="MraZ_sf"/>
</dbReference>
<keyword evidence="5" id="KW-0238">DNA-binding</keyword>
<dbReference type="CDD" id="cd16321">
    <property type="entry name" value="MraZ_C"/>
    <property type="match status" value="1"/>
</dbReference>
<evidence type="ECO:0000256" key="3">
    <source>
        <dbReference type="ARBA" id="ARBA00022737"/>
    </source>
</evidence>
<dbReference type="GO" id="GO:2000143">
    <property type="term" value="P:negative regulation of DNA-templated transcription initiation"/>
    <property type="evidence" value="ECO:0007669"/>
    <property type="project" value="TreeGrafter"/>
</dbReference>
<dbReference type="InterPro" id="IPR035642">
    <property type="entry name" value="MraZ_N"/>
</dbReference>
<dbReference type="GO" id="GO:0000976">
    <property type="term" value="F:transcription cis-regulatory region binding"/>
    <property type="evidence" value="ECO:0007669"/>
    <property type="project" value="TreeGrafter"/>
</dbReference>
<dbReference type="InterPro" id="IPR035644">
    <property type="entry name" value="MraZ_C"/>
</dbReference>
<keyword evidence="2" id="KW-0963">Cytoplasm</keyword>
<dbReference type="PANTHER" id="PTHR34701:SF1">
    <property type="entry name" value="TRANSCRIPTIONAL REGULATOR MRAZ"/>
    <property type="match status" value="1"/>
</dbReference>
<dbReference type="PROSITE" id="PS51740">
    <property type="entry name" value="SPOVT_ABRB"/>
    <property type="match status" value="1"/>
</dbReference>
<evidence type="ECO:0000256" key="6">
    <source>
        <dbReference type="ARBA" id="ARBA00023163"/>
    </source>
</evidence>
<dbReference type="SUPFAM" id="SSF89447">
    <property type="entry name" value="AbrB/MazE/MraZ-like"/>
    <property type="match status" value="1"/>
</dbReference>
<sequence>MSATQDQPTTVFSGRFRHGIDGSRRVMVPSKWRPKSGKTELSVLPWPLGDQQFLLVLPPARWNLLLERLNEMSLSDDEAAVVERVIGGSSAHLTLDKAGRLCLPEELAAVAGLRKEAMFVGRLNKFEIWEPGRFNKNNKGNEAVAAAAIKNLNL</sequence>
<keyword evidence="4" id="KW-0805">Transcription regulation</keyword>
<name>A0A383EM69_9ZZZZ</name>
<evidence type="ECO:0000259" key="7">
    <source>
        <dbReference type="PROSITE" id="PS51740"/>
    </source>
</evidence>
<gene>
    <name evidence="8" type="ORF">METZ01_LOCUS510715</name>
</gene>
<dbReference type="CDD" id="cd16320">
    <property type="entry name" value="MraZ_N"/>
    <property type="match status" value="1"/>
</dbReference>
<dbReference type="EMBL" id="UINC01227109">
    <property type="protein sequence ID" value="SVE57861.1"/>
    <property type="molecule type" value="Genomic_DNA"/>
</dbReference>
<evidence type="ECO:0000313" key="8">
    <source>
        <dbReference type="EMBL" id="SVE57861.1"/>
    </source>
</evidence>
<accession>A0A383EM69</accession>
<dbReference type="HAMAP" id="MF_01008">
    <property type="entry name" value="MraZ"/>
    <property type="match status" value="1"/>
</dbReference>
<keyword evidence="3" id="KW-0677">Repeat</keyword>
<protein>
    <recommendedName>
        <fullName evidence="1">Transcriptional regulator MraZ</fullName>
    </recommendedName>
</protein>
<dbReference type="InterPro" id="IPR020603">
    <property type="entry name" value="MraZ_dom"/>
</dbReference>
<reference evidence="8" key="1">
    <citation type="submission" date="2018-05" db="EMBL/GenBank/DDBJ databases">
        <authorList>
            <person name="Lanie J.A."/>
            <person name="Ng W.-L."/>
            <person name="Kazmierczak K.M."/>
            <person name="Andrzejewski T.M."/>
            <person name="Davidsen T.M."/>
            <person name="Wayne K.J."/>
            <person name="Tettelin H."/>
            <person name="Glass J.I."/>
            <person name="Rusch D."/>
            <person name="Podicherti R."/>
            <person name="Tsui H.-C.T."/>
            <person name="Winkler M.E."/>
        </authorList>
    </citation>
    <scope>NUCLEOTIDE SEQUENCE</scope>
</reference>
<dbReference type="InterPro" id="IPR003444">
    <property type="entry name" value="MraZ"/>
</dbReference>
<evidence type="ECO:0000256" key="2">
    <source>
        <dbReference type="ARBA" id="ARBA00022490"/>
    </source>
</evidence>
<dbReference type="GO" id="GO:0003700">
    <property type="term" value="F:DNA-binding transcription factor activity"/>
    <property type="evidence" value="ECO:0007669"/>
    <property type="project" value="InterPro"/>
</dbReference>
<dbReference type="InterPro" id="IPR007159">
    <property type="entry name" value="SpoVT-AbrB_dom"/>
</dbReference>
<evidence type="ECO:0000256" key="1">
    <source>
        <dbReference type="ARBA" id="ARBA00013860"/>
    </source>
</evidence>